<comment type="similarity">
    <text evidence="5">Belongs to the RNase Y family.</text>
</comment>
<keyword evidence="4 5" id="KW-0694">RNA-binding</keyword>
<keyword evidence="2 5" id="KW-0255">Endonuclease</keyword>
<proteinExistence type="inferred from homology"/>
<evidence type="ECO:0000256" key="2">
    <source>
        <dbReference type="ARBA" id="ARBA00022759"/>
    </source>
</evidence>
<dbReference type="GO" id="GO:0005886">
    <property type="term" value="C:plasma membrane"/>
    <property type="evidence" value="ECO:0007669"/>
    <property type="project" value="UniProtKB-UniRule"/>
</dbReference>
<dbReference type="GO" id="GO:0004521">
    <property type="term" value="F:RNA endonuclease activity"/>
    <property type="evidence" value="ECO:0007669"/>
    <property type="project" value="UniProtKB-UniRule"/>
</dbReference>
<dbReference type="CDD" id="cd22431">
    <property type="entry name" value="KH-I_RNaseY"/>
    <property type="match status" value="1"/>
</dbReference>
<reference evidence="9 10" key="1">
    <citation type="submission" date="2023-10" db="EMBL/GenBank/DDBJ databases">
        <title>Rubellicoccus peritrichatus gen. nov., sp. nov., isolated from an algae of coral reef tank.</title>
        <authorList>
            <person name="Luo J."/>
        </authorList>
    </citation>
    <scope>NUCLEOTIDE SEQUENCE [LARGE SCALE GENOMIC DNA]</scope>
    <source>
        <strain evidence="9 10">CR14</strain>
    </source>
</reference>
<evidence type="ECO:0000256" key="5">
    <source>
        <dbReference type="HAMAP-Rule" id="MF_00335"/>
    </source>
</evidence>
<evidence type="ECO:0000256" key="4">
    <source>
        <dbReference type="ARBA" id="ARBA00022884"/>
    </source>
</evidence>
<evidence type="ECO:0000256" key="1">
    <source>
        <dbReference type="ARBA" id="ARBA00022722"/>
    </source>
</evidence>
<dbReference type="InterPro" id="IPR006675">
    <property type="entry name" value="HDIG_dom"/>
</dbReference>
<dbReference type="GO" id="GO:0006402">
    <property type="term" value="P:mRNA catabolic process"/>
    <property type="evidence" value="ECO:0007669"/>
    <property type="project" value="UniProtKB-UniRule"/>
</dbReference>
<dbReference type="InterPro" id="IPR036612">
    <property type="entry name" value="KH_dom_type_1_sf"/>
</dbReference>
<dbReference type="InterPro" id="IPR004088">
    <property type="entry name" value="KH_dom_type_1"/>
</dbReference>
<dbReference type="PANTHER" id="PTHR12826:SF15">
    <property type="entry name" value="RIBONUCLEASE Y"/>
    <property type="match status" value="1"/>
</dbReference>
<dbReference type="KEGG" id="puo:RZN69_05020"/>
<evidence type="ECO:0000256" key="3">
    <source>
        <dbReference type="ARBA" id="ARBA00022801"/>
    </source>
</evidence>
<dbReference type="NCBIfam" id="TIGR00277">
    <property type="entry name" value="HDIG"/>
    <property type="match status" value="1"/>
</dbReference>
<dbReference type="Proteomes" id="UP001304300">
    <property type="component" value="Chromosome"/>
</dbReference>
<evidence type="ECO:0000313" key="10">
    <source>
        <dbReference type="Proteomes" id="UP001304300"/>
    </source>
</evidence>
<comment type="function">
    <text evidence="5">Endoribonuclease that initiates mRNA decay.</text>
</comment>
<dbReference type="PROSITE" id="PS51831">
    <property type="entry name" value="HD"/>
    <property type="match status" value="1"/>
</dbReference>
<evidence type="ECO:0000313" key="9">
    <source>
        <dbReference type="EMBL" id="WOO42442.1"/>
    </source>
</evidence>
<gene>
    <name evidence="5 9" type="primary">rny</name>
    <name evidence="9" type="ORF">RZN69_05020</name>
</gene>
<dbReference type="Pfam" id="PF01966">
    <property type="entry name" value="HD"/>
    <property type="match status" value="1"/>
</dbReference>
<dbReference type="Pfam" id="PF00013">
    <property type="entry name" value="KH_1"/>
    <property type="match status" value="1"/>
</dbReference>
<dbReference type="CDD" id="cd00077">
    <property type="entry name" value="HDc"/>
    <property type="match status" value="1"/>
</dbReference>
<dbReference type="AlphaFoldDB" id="A0AAQ3LDC4"/>
<keyword evidence="7" id="KW-0175">Coiled coil</keyword>
<dbReference type="InterPro" id="IPR022711">
    <property type="entry name" value="RNase_Y_N"/>
</dbReference>
<dbReference type="NCBIfam" id="TIGR03319">
    <property type="entry name" value="RNase_Y"/>
    <property type="match status" value="1"/>
</dbReference>
<dbReference type="EMBL" id="CP136920">
    <property type="protein sequence ID" value="WOO42442.1"/>
    <property type="molecule type" value="Genomic_DNA"/>
</dbReference>
<feature type="coiled-coil region" evidence="7">
    <location>
        <begin position="74"/>
        <end position="133"/>
    </location>
</feature>
<keyword evidence="3 5" id="KW-0378">Hydrolase</keyword>
<dbReference type="Pfam" id="PF12072">
    <property type="entry name" value="RNase_Y_N"/>
    <property type="match status" value="1"/>
</dbReference>
<feature type="domain" description="HD" evidence="8">
    <location>
        <begin position="326"/>
        <end position="419"/>
    </location>
</feature>
<dbReference type="HAMAP" id="MF_00335">
    <property type="entry name" value="RNase_Y"/>
    <property type="match status" value="1"/>
</dbReference>
<evidence type="ECO:0000256" key="7">
    <source>
        <dbReference type="SAM" id="Coils"/>
    </source>
</evidence>
<dbReference type="InterPro" id="IPR004087">
    <property type="entry name" value="KH_dom"/>
</dbReference>
<dbReference type="SUPFAM" id="SSF109604">
    <property type="entry name" value="HD-domain/PDEase-like"/>
    <property type="match status" value="1"/>
</dbReference>
<dbReference type="PROSITE" id="PS50084">
    <property type="entry name" value="KH_TYPE_1"/>
    <property type="match status" value="1"/>
</dbReference>
<keyword evidence="10" id="KW-1185">Reference proteome</keyword>
<dbReference type="EC" id="3.1.-.-" evidence="5 6"/>
<protein>
    <recommendedName>
        <fullName evidence="5 6">Ribonuclease Y</fullName>
        <shortName evidence="5">RNase Y</shortName>
        <ecNumber evidence="5 6">3.1.-.-</ecNumber>
    </recommendedName>
</protein>
<dbReference type="InterPro" id="IPR006674">
    <property type="entry name" value="HD_domain"/>
</dbReference>
<name>A0AAQ3LDC4_9BACT</name>
<organism evidence="9 10">
    <name type="scientific">Rubellicoccus peritrichatus</name>
    <dbReference type="NCBI Taxonomy" id="3080537"/>
    <lineage>
        <taxon>Bacteria</taxon>
        <taxon>Pseudomonadati</taxon>
        <taxon>Verrucomicrobiota</taxon>
        <taxon>Opitutia</taxon>
        <taxon>Puniceicoccales</taxon>
        <taxon>Cerasicoccaceae</taxon>
        <taxon>Rubellicoccus</taxon>
    </lineage>
</organism>
<dbReference type="PANTHER" id="PTHR12826">
    <property type="entry name" value="RIBONUCLEASE Y"/>
    <property type="match status" value="1"/>
</dbReference>
<dbReference type="Gene3D" id="3.30.1370.10">
    <property type="entry name" value="K Homology domain, type 1"/>
    <property type="match status" value="1"/>
</dbReference>
<accession>A0AAQ3LDC4</accession>
<dbReference type="SUPFAM" id="SSF54791">
    <property type="entry name" value="Eukaryotic type KH-domain (KH-domain type I)"/>
    <property type="match status" value="1"/>
</dbReference>
<dbReference type="Gene3D" id="1.10.3210.10">
    <property type="entry name" value="Hypothetical protein af1432"/>
    <property type="match status" value="1"/>
</dbReference>
<evidence type="ECO:0000256" key="6">
    <source>
        <dbReference type="NCBIfam" id="TIGR03319"/>
    </source>
</evidence>
<dbReference type="InterPro" id="IPR017705">
    <property type="entry name" value="Ribonuclease_Y"/>
</dbReference>
<dbReference type="GO" id="GO:0016787">
    <property type="term" value="F:hydrolase activity"/>
    <property type="evidence" value="ECO:0007669"/>
    <property type="project" value="UniProtKB-KW"/>
</dbReference>
<dbReference type="GO" id="GO:0003723">
    <property type="term" value="F:RNA binding"/>
    <property type="evidence" value="ECO:0007669"/>
    <property type="project" value="UniProtKB-UniRule"/>
</dbReference>
<evidence type="ECO:0000259" key="8">
    <source>
        <dbReference type="PROSITE" id="PS51831"/>
    </source>
</evidence>
<sequence length="510" mass="57961">MTFSWQTFVVFSLGALAALAAVRVLARRWIAGVRAEAKNILELAQKDAEISAREIKTNAQISFERERSEREKILDERSVNIQREEEELQNRRDKMEREAKQIESKKVRLDTEIREVQDQKVDYESLKNNYRDRLQRMGELTRDEARRELRDDVLRAANGELGEIRREILYETEEEARNEAQRILIDTMERMAMNPSNEISASVVELPNEEMKGRIIGREGRNIRSFESTTGVTLMIDETPGSILVSSFDPVRREVARIALERLVRDGRIHPVSIEETVEAVELEMRDNVIALGENALLRLRLTSVHPELVTVIGKMHYRLSNNQNTLEHSIEVAFLCSLLAAELGLDPDLAKRCGLFHDMGKAIDHEHEGSHAHAAAQMLKRYGEDEKVVNAVESSHDEVAPSSIYAGLLRVADALSAARPGARADSMDGYIQRIRSLEERALDFEGVVDAYAVQAGKEIRVIVSPEKMDDADARSIGRKLRQKIEDELQYPGTIKVTVIREQRFTEVAK</sequence>
<keyword evidence="1 5" id="KW-0540">Nuclease</keyword>
<dbReference type="RefSeq" id="WP_317834963.1">
    <property type="nucleotide sequence ID" value="NZ_CP136920.1"/>
</dbReference>
<dbReference type="SMART" id="SM00322">
    <property type="entry name" value="KH"/>
    <property type="match status" value="1"/>
</dbReference>
<dbReference type="SMART" id="SM00471">
    <property type="entry name" value="HDc"/>
    <property type="match status" value="1"/>
</dbReference>
<dbReference type="InterPro" id="IPR003607">
    <property type="entry name" value="HD/PDEase_dom"/>
</dbReference>